<keyword evidence="2" id="KW-1185">Reference proteome</keyword>
<gene>
    <name evidence="1" type="ORF">RHMOL_Rhmol11G0277800</name>
</gene>
<accession>A0ACC0LYL5</accession>
<organism evidence="1 2">
    <name type="scientific">Rhododendron molle</name>
    <name type="common">Chinese azalea</name>
    <name type="synonym">Azalea mollis</name>
    <dbReference type="NCBI Taxonomy" id="49168"/>
    <lineage>
        <taxon>Eukaryota</taxon>
        <taxon>Viridiplantae</taxon>
        <taxon>Streptophyta</taxon>
        <taxon>Embryophyta</taxon>
        <taxon>Tracheophyta</taxon>
        <taxon>Spermatophyta</taxon>
        <taxon>Magnoliopsida</taxon>
        <taxon>eudicotyledons</taxon>
        <taxon>Gunneridae</taxon>
        <taxon>Pentapetalae</taxon>
        <taxon>asterids</taxon>
        <taxon>Ericales</taxon>
        <taxon>Ericaceae</taxon>
        <taxon>Ericoideae</taxon>
        <taxon>Rhodoreae</taxon>
        <taxon>Rhododendron</taxon>
    </lineage>
</organism>
<protein>
    <submittedName>
        <fullName evidence="1">Uncharacterized protein</fullName>
    </submittedName>
</protein>
<evidence type="ECO:0000313" key="2">
    <source>
        <dbReference type="Proteomes" id="UP001062846"/>
    </source>
</evidence>
<reference evidence="1" key="1">
    <citation type="submission" date="2022-02" db="EMBL/GenBank/DDBJ databases">
        <title>Plant Genome Project.</title>
        <authorList>
            <person name="Zhang R.-G."/>
        </authorList>
    </citation>
    <scope>NUCLEOTIDE SEQUENCE</scope>
    <source>
        <strain evidence="1">AT1</strain>
    </source>
</reference>
<proteinExistence type="predicted"/>
<evidence type="ECO:0000313" key="1">
    <source>
        <dbReference type="EMBL" id="KAI8533188.1"/>
    </source>
</evidence>
<comment type="caution">
    <text evidence="1">The sequence shown here is derived from an EMBL/GenBank/DDBJ whole genome shotgun (WGS) entry which is preliminary data.</text>
</comment>
<dbReference type="Proteomes" id="UP001062846">
    <property type="component" value="Chromosome 11"/>
</dbReference>
<name>A0ACC0LYL5_RHOML</name>
<sequence>MDPKPLPLSLQNTALFFRHSNHSIVELTDQTSIIRLLMAEPNYEPLRNYEAVEEQPQDVIPSGRNRTTRIASIDVFRGLAIFVKLSFSF</sequence>
<dbReference type="EMBL" id="CM046398">
    <property type="protein sequence ID" value="KAI8533188.1"/>
    <property type="molecule type" value="Genomic_DNA"/>
</dbReference>